<feature type="transmembrane region" description="Helical" evidence="7">
    <location>
        <begin position="12"/>
        <end position="34"/>
    </location>
</feature>
<accession>A0A926ISL1</accession>
<dbReference type="AlphaFoldDB" id="A0A926ISL1"/>
<dbReference type="PROSITE" id="PS50928">
    <property type="entry name" value="ABC_TM1"/>
    <property type="match status" value="1"/>
</dbReference>
<dbReference type="PANTHER" id="PTHR43744">
    <property type="entry name" value="ABC TRANSPORTER PERMEASE PROTEIN MG189-RELATED-RELATED"/>
    <property type="match status" value="1"/>
</dbReference>
<keyword evidence="10" id="KW-1185">Reference proteome</keyword>
<comment type="subcellular location">
    <subcellularLocation>
        <location evidence="1 7">Cell membrane</location>
        <topology evidence="1 7">Multi-pass membrane protein</topology>
    </subcellularLocation>
</comment>
<feature type="transmembrane region" description="Helical" evidence="7">
    <location>
        <begin position="188"/>
        <end position="209"/>
    </location>
</feature>
<keyword evidence="6 7" id="KW-0472">Membrane</keyword>
<dbReference type="PANTHER" id="PTHR43744:SF12">
    <property type="entry name" value="ABC TRANSPORTER PERMEASE PROTEIN MG189-RELATED"/>
    <property type="match status" value="1"/>
</dbReference>
<evidence type="ECO:0000256" key="1">
    <source>
        <dbReference type="ARBA" id="ARBA00004651"/>
    </source>
</evidence>
<comment type="similarity">
    <text evidence="7">Belongs to the binding-protein-dependent transport system permease family.</text>
</comment>
<comment type="caution">
    <text evidence="9">The sequence shown here is derived from an EMBL/GenBank/DDBJ whole genome shotgun (WGS) entry which is preliminary data.</text>
</comment>
<feature type="transmembrane region" description="Helical" evidence="7">
    <location>
        <begin position="110"/>
        <end position="132"/>
    </location>
</feature>
<dbReference type="EMBL" id="JACRTE010000004">
    <property type="protein sequence ID" value="MBC8596131.1"/>
    <property type="molecule type" value="Genomic_DNA"/>
</dbReference>
<feature type="transmembrane region" description="Helical" evidence="7">
    <location>
        <begin position="144"/>
        <end position="167"/>
    </location>
</feature>
<evidence type="ECO:0000256" key="7">
    <source>
        <dbReference type="RuleBase" id="RU363032"/>
    </source>
</evidence>
<dbReference type="GO" id="GO:0055085">
    <property type="term" value="P:transmembrane transport"/>
    <property type="evidence" value="ECO:0007669"/>
    <property type="project" value="InterPro"/>
</dbReference>
<evidence type="ECO:0000256" key="2">
    <source>
        <dbReference type="ARBA" id="ARBA00022448"/>
    </source>
</evidence>
<dbReference type="CDD" id="cd06261">
    <property type="entry name" value="TM_PBP2"/>
    <property type="match status" value="1"/>
</dbReference>
<dbReference type="Gene3D" id="1.10.3720.10">
    <property type="entry name" value="MetI-like"/>
    <property type="match status" value="1"/>
</dbReference>
<dbReference type="GO" id="GO:0005886">
    <property type="term" value="C:plasma membrane"/>
    <property type="evidence" value="ECO:0007669"/>
    <property type="project" value="UniProtKB-SubCell"/>
</dbReference>
<feature type="domain" description="ABC transmembrane type-1" evidence="8">
    <location>
        <begin position="75"/>
        <end position="270"/>
    </location>
</feature>
<name>A0A926ISL1_9FIRM</name>
<evidence type="ECO:0000256" key="4">
    <source>
        <dbReference type="ARBA" id="ARBA00022692"/>
    </source>
</evidence>
<dbReference type="InterPro" id="IPR000515">
    <property type="entry name" value="MetI-like"/>
</dbReference>
<dbReference type="Proteomes" id="UP000647416">
    <property type="component" value="Unassembled WGS sequence"/>
</dbReference>
<keyword evidence="2 7" id="KW-0813">Transport</keyword>
<evidence type="ECO:0000259" key="8">
    <source>
        <dbReference type="PROSITE" id="PS50928"/>
    </source>
</evidence>
<gene>
    <name evidence="9" type="ORF">H8706_04515</name>
</gene>
<reference evidence="9" key="1">
    <citation type="submission" date="2020-08" db="EMBL/GenBank/DDBJ databases">
        <title>Genome public.</title>
        <authorList>
            <person name="Liu C."/>
            <person name="Sun Q."/>
        </authorList>
    </citation>
    <scope>NUCLEOTIDE SEQUENCE</scope>
    <source>
        <strain evidence="9">NSJ-50</strain>
    </source>
</reference>
<protein>
    <submittedName>
        <fullName evidence="9">Carbohydrate ABC transporter permease</fullName>
    </submittedName>
</protein>
<evidence type="ECO:0000256" key="3">
    <source>
        <dbReference type="ARBA" id="ARBA00022475"/>
    </source>
</evidence>
<evidence type="ECO:0000313" key="10">
    <source>
        <dbReference type="Proteomes" id="UP000647416"/>
    </source>
</evidence>
<proteinExistence type="inferred from homology"/>
<keyword evidence="5 7" id="KW-1133">Transmembrane helix</keyword>
<dbReference type="Pfam" id="PF00528">
    <property type="entry name" value="BPD_transp_1"/>
    <property type="match status" value="1"/>
</dbReference>
<dbReference type="InterPro" id="IPR035906">
    <property type="entry name" value="MetI-like_sf"/>
</dbReference>
<keyword evidence="3" id="KW-1003">Cell membrane</keyword>
<sequence length="285" mass="31657">MSLKLKKTMPNFFIHIFLLIVALIALFPVVYVISSSFKSNSEIMVHPEYIFPVEPTFDNYKTAFSSKDFNIGRMFLNSTYYTVICVAVVIFLASMGGYVFARGEFKGKKVLFTLFSALMFVNIGTITIYPLFDVLNLINLSSSLWGLIVMKFFGINIVQIYLVRGFVNSLPTALDESAEIDGCGFFRTFVYIIFPLLKPIIATIGILAFQGSWNEYLMPTLFTLTRPEQRTLIVGVMALKTSGEAASSWNLMLAGTTVALIPVLFAYAVGNKYFVKGIASGAVKG</sequence>
<dbReference type="RefSeq" id="WP_178347350.1">
    <property type="nucleotide sequence ID" value="NZ_JACRTE010000004.1"/>
</dbReference>
<evidence type="ECO:0000313" key="9">
    <source>
        <dbReference type="EMBL" id="MBC8596131.1"/>
    </source>
</evidence>
<evidence type="ECO:0000256" key="6">
    <source>
        <dbReference type="ARBA" id="ARBA00023136"/>
    </source>
</evidence>
<evidence type="ECO:0000256" key="5">
    <source>
        <dbReference type="ARBA" id="ARBA00022989"/>
    </source>
</evidence>
<feature type="transmembrane region" description="Helical" evidence="7">
    <location>
        <begin position="80"/>
        <end position="101"/>
    </location>
</feature>
<feature type="transmembrane region" description="Helical" evidence="7">
    <location>
        <begin position="249"/>
        <end position="269"/>
    </location>
</feature>
<organism evidence="9 10">
    <name type="scientific">Qingrenia yutianensis</name>
    <dbReference type="NCBI Taxonomy" id="2763676"/>
    <lineage>
        <taxon>Bacteria</taxon>
        <taxon>Bacillati</taxon>
        <taxon>Bacillota</taxon>
        <taxon>Clostridia</taxon>
        <taxon>Eubacteriales</taxon>
        <taxon>Oscillospiraceae</taxon>
        <taxon>Qingrenia</taxon>
    </lineage>
</organism>
<dbReference type="SUPFAM" id="SSF161098">
    <property type="entry name" value="MetI-like"/>
    <property type="match status" value="1"/>
</dbReference>
<keyword evidence="4 7" id="KW-0812">Transmembrane</keyword>